<reference evidence="10 11" key="1">
    <citation type="submission" date="2018-03" db="EMBL/GenBank/DDBJ databases">
        <title>Genome sequence of the symbiotic type strain Mesorhizobium helmanticense CSLC115NT isolated from Lotus corniculatus nodules.</title>
        <authorList>
            <person name="Sannazzaro A.I."/>
            <person name="Torres Tejerizo G.A."/>
            <person name="Dip D."/>
            <person name="Caballero M."/>
            <person name="Pistorio M."/>
            <person name="Estrella M.J."/>
        </authorList>
    </citation>
    <scope>NUCLEOTIDE SEQUENCE [LARGE SCALE GENOMIC DNA]</scope>
    <source>
        <strain evidence="10 11">CSLC115N</strain>
    </source>
</reference>
<dbReference type="InterPro" id="IPR014711">
    <property type="entry name" value="TopoI_cat_a-hlx-sub_euk"/>
</dbReference>
<dbReference type="EMBL" id="PZJX01000026">
    <property type="protein sequence ID" value="PTE10094.1"/>
    <property type="molecule type" value="Genomic_DNA"/>
</dbReference>
<evidence type="ECO:0000259" key="8">
    <source>
        <dbReference type="Pfam" id="PF01028"/>
    </source>
</evidence>
<dbReference type="GO" id="GO:0003677">
    <property type="term" value="F:DNA binding"/>
    <property type="evidence" value="ECO:0007669"/>
    <property type="project" value="UniProtKB-KW"/>
</dbReference>
<evidence type="ECO:0000256" key="5">
    <source>
        <dbReference type="ARBA" id="ARBA00023125"/>
    </source>
</evidence>
<dbReference type="InterPro" id="IPR011010">
    <property type="entry name" value="DNA_brk_join_enz"/>
</dbReference>
<evidence type="ECO:0000256" key="7">
    <source>
        <dbReference type="SAM" id="MobiDB-lite"/>
    </source>
</evidence>
<evidence type="ECO:0000259" key="9">
    <source>
        <dbReference type="Pfam" id="PF21338"/>
    </source>
</evidence>
<dbReference type="RefSeq" id="WP_107649622.1">
    <property type="nucleotide sequence ID" value="NZ_PZJX01000026.1"/>
</dbReference>
<evidence type="ECO:0000313" key="11">
    <source>
        <dbReference type="Proteomes" id="UP000240259"/>
    </source>
</evidence>
<organism evidence="10 11">
    <name type="scientific">Mesorhizobium helmanticense</name>
    <dbReference type="NCBI Taxonomy" id="1776423"/>
    <lineage>
        <taxon>Bacteria</taxon>
        <taxon>Pseudomonadati</taxon>
        <taxon>Pseudomonadota</taxon>
        <taxon>Alphaproteobacteria</taxon>
        <taxon>Hyphomicrobiales</taxon>
        <taxon>Phyllobacteriaceae</taxon>
        <taxon>Mesorhizobium</taxon>
    </lineage>
</organism>
<gene>
    <name evidence="10" type="ORF">C9427_13335</name>
</gene>
<dbReference type="Pfam" id="PF01028">
    <property type="entry name" value="Topoisom_I"/>
    <property type="match status" value="1"/>
</dbReference>
<feature type="region of interest" description="Disordered" evidence="7">
    <location>
        <begin position="1"/>
        <end position="45"/>
    </location>
</feature>
<protein>
    <recommendedName>
        <fullName evidence="3">DNA topoisomerase</fullName>
        <ecNumber evidence="3">5.6.2.1</ecNumber>
    </recommendedName>
</protein>
<evidence type="ECO:0000313" key="10">
    <source>
        <dbReference type="EMBL" id="PTE10094.1"/>
    </source>
</evidence>
<dbReference type="InterPro" id="IPR001631">
    <property type="entry name" value="TopoI"/>
</dbReference>
<dbReference type="InterPro" id="IPR049331">
    <property type="entry name" value="Top1B_N_bact"/>
</dbReference>
<dbReference type="InterPro" id="IPR013500">
    <property type="entry name" value="TopoI_cat_euk"/>
</dbReference>
<feature type="domain" description="DNA topoisomerase I catalytic core eukaryotic-type" evidence="8">
    <location>
        <begin position="126"/>
        <end position="339"/>
    </location>
</feature>
<evidence type="ECO:0000256" key="1">
    <source>
        <dbReference type="ARBA" id="ARBA00000213"/>
    </source>
</evidence>
<keyword evidence="6 10" id="KW-0413">Isomerase</keyword>
<feature type="domain" description="DNA topoisomerase IB N-terminal" evidence="9">
    <location>
        <begin position="66"/>
        <end position="113"/>
    </location>
</feature>
<dbReference type="Gene3D" id="3.30.66.10">
    <property type="entry name" value="DNA topoisomerase I domain"/>
    <property type="match status" value="1"/>
</dbReference>
<evidence type="ECO:0000256" key="4">
    <source>
        <dbReference type="ARBA" id="ARBA00023029"/>
    </source>
</evidence>
<dbReference type="OrthoDB" id="9778962at2"/>
<evidence type="ECO:0000256" key="2">
    <source>
        <dbReference type="ARBA" id="ARBA00006645"/>
    </source>
</evidence>
<comment type="similarity">
    <text evidence="2">Belongs to the type IB topoisomerase family.</text>
</comment>
<dbReference type="Proteomes" id="UP000240259">
    <property type="component" value="Unassembled WGS sequence"/>
</dbReference>
<evidence type="ECO:0000256" key="3">
    <source>
        <dbReference type="ARBA" id="ARBA00012891"/>
    </source>
</evidence>
<dbReference type="SUPFAM" id="SSF56349">
    <property type="entry name" value="DNA breaking-rejoining enzymes"/>
    <property type="match status" value="1"/>
</dbReference>
<evidence type="ECO:0000256" key="6">
    <source>
        <dbReference type="ARBA" id="ARBA00023235"/>
    </source>
</evidence>
<comment type="caution">
    <text evidence="10">The sequence shown here is derived from an EMBL/GenBank/DDBJ whole genome shotgun (WGS) entry which is preliminary data.</text>
</comment>
<comment type="catalytic activity">
    <reaction evidence="1">
        <text>ATP-independent breakage of single-stranded DNA, followed by passage and rejoining.</text>
        <dbReference type="EC" id="5.6.2.1"/>
    </reaction>
</comment>
<dbReference type="Gene3D" id="3.90.15.10">
    <property type="entry name" value="Topoisomerase I, Chain A, domain 3"/>
    <property type="match status" value="1"/>
</dbReference>
<feature type="compositionally biased region" description="Polar residues" evidence="7">
    <location>
        <begin position="15"/>
        <end position="30"/>
    </location>
</feature>
<dbReference type="Gene3D" id="1.10.132.120">
    <property type="match status" value="1"/>
</dbReference>
<dbReference type="AlphaFoldDB" id="A0A2T4IWQ6"/>
<dbReference type="InterPro" id="IPR035447">
    <property type="entry name" value="DNA_topo_I_N_sf"/>
</dbReference>
<accession>A0A2T4IWQ6</accession>
<sequence length="380" mass="42466">MLDKSESPSGRLATISGNASKNGASKNGASKNGAPRNGGEASADRASLAYVSDAEPGIRRVRTGKGFSYKGPNRRAVSEDAVARIKALAIPPAWTDVWISPDANGHIQATGRDQRGRKQYRYHAQWAEERDGVKYSSLIAFAESLPELRRQIDADLRRRGLPLERVVAAVVWLLDNTMIRVGNAAYARDNNSFGLTTLRDRHVDIKGSSLRFAFKGKSGKEWKLKLVDRRIARIVRGAQDLPGQKLFQYLDEDGNRRPIRSDDVNRYIRDKAGADFSSKHFRTWGGTIHAASLFAQTERPESPAQQKRVINGVIDKVAERLGNTRAVCRKCYIHPQVFDAWSEGRLLGEMTEANRRKRSIQGLDDEEALVLRWLKAWEGC</sequence>
<dbReference type="PRINTS" id="PR00416">
    <property type="entry name" value="EUTPISMRASEI"/>
</dbReference>
<keyword evidence="4" id="KW-0799">Topoisomerase</keyword>
<dbReference type="SUPFAM" id="SSF55869">
    <property type="entry name" value="DNA topoisomerase I domain"/>
    <property type="match status" value="1"/>
</dbReference>
<dbReference type="Pfam" id="PF21338">
    <property type="entry name" value="Top1B_N_bact"/>
    <property type="match status" value="1"/>
</dbReference>
<keyword evidence="11" id="KW-1185">Reference proteome</keyword>
<proteinExistence type="inferred from homology"/>
<dbReference type="GO" id="GO:0003917">
    <property type="term" value="F:DNA topoisomerase type I (single strand cut, ATP-independent) activity"/>
    <property type="evidence" value="ECO:0007669"/>
    <property type="project" value="UniProtKB-EC"/>
</dbReference>
<name>A0A2T4IWQ6_9HYPH</name>
<dbReference type="EC" id="5.6.2.1" evidence="3"/>
<keyword evidence="5" id="KW-0238">DNA-binding</keyword>
<dbReference type="PROSITE" id="PS52038">
    <property type="entry name" value="TOPO_IB_2"/>
    <property type="match status" value="1"/>
</dbReference>
<dbReference type="GO" id="GO:0006265">
    <property type="term" value="P:DNA topological change"/>
    <property type="evidence" value="ECO:0007669"/>
    <property type="project" value="InterPro"/>
</dbReference>